<dbReference type="HAMAP" id="MF_00488">
    <property type="entry name" value="Lactate_dehydrog"/>
    <property type="match status" value="1"/>
</dbReference>
<dbReference type="Gene3D" id="3.90.110.10">
    <property type="entry name" value="Lactate dehydrogenase/glycoside hydrolase, family 4, C-terminal"/>
    <property type="match status" value="1"/>
</dbReference>
<dbReference type="InterPro" id="IPR001236">
    <property type="entry name" value="Lactate/malate_DH_N"/>
</dbReference>
<dbReference type="PRINTS" id="PR00086">
    <property type="entry name" value="LLDHDRGNASE"/>
</dbReference>
<evidence type="ECO:0000313" key="12">
    <source>
        <dbReference type="EMBL" id="VDN97350.1"/>
    </source>
</evidence>
<dbReference type="NCBIfam" id="TIGR01771">
    <property type="entry name" value="L-LDH-NAD"/>
    <property type="match status" value="1"/>
</dbReference>
<feature type="active site" description="Proton acceptor" evidence="7">
    <location>
        <position position="192"/>
    </location>
</feature>
<comment type="catalytic activity">
    <reaction evidence="6 9">
        <text>(S)-lactate + NAD(+) = pyruvate + NADH + H(+)</text>
        <dbReference type="Rhea" id="RHEA:23444"/>
        <dbReference type="ChEBI" id="CHEBI:15361"/>
        <dbReference type="ChEBI" id="CHEBI:15378"/>
        <dbReference type="ChEBI" id="CHEBI:16651"/>
        <dbReference type="ChEBI" id="CHEBI:57540"/>
        <dbReference type="ChEBI" id="CHEBI:57945"/>
        <dbReference type="EC" id="1.1.1.27"/>
    </reaction>
</comment>
<evidence type="ECO:0000256" key="7">
    <source>
        <dbReference type="PIRSR" id="PIRSR000102-1"/>
    </source>
</evidence>
<dbReference type="FunFam" id="3.40.50.720:FF:000018">
    <property type="entry name" value="Malate dehydrogenase"/>
    <property type="match status" value="1"/>
</dbReference>
<dbReference type="CDD" id="cd05293">
    <property type="entry name" value="LDH_1"/>
    <property type="match status" value="1"/>
</dbReference>
<dbReference type="GO" id="GO:0004459">
    <property type="term" value="F:L-lactate dehydrogenase (NAD+) activity"/>
    <property type="evidence" value="ECO:0007669"/>
    <property type="project" value="UniProtKB-EC"/>
</dbReference>
<evidence type="ECO:0000256" key="1">
    <source>
        <dbReference type="ARBA" id="ARBA00004843"/>
    </source>
</evidence>
<dbReference type="STRING" id="102285.A0A0R3T3B7"/>
<feature type="binding site" evidence="8">
    <location>
        <position position="51"/>
    </location>
    <ligand>
        <name>NAD(+)</name>
        <dbReference type="ChEBI" id="CHEBI:57540"/>
    </ligand>
</feature>
<dbReference type="PANTHER" id="PTHR43128:SF16">
    <property type="entry name" value="L-LACTATE DEHYDROGENASE"/>
    <property type="match status" value="1"/>
</dbReference>
<evidence type="ECO:0000256" key="2">
    <source>
        <dbReference type="ARBA" id="ARBA00006054"/>
    </source>
</evidence>
<dbReference type="Pfam" id="PF00056">
    <property type="entry name" value="Ldh_1_N"/>
    <property type="match status" value="1"/>
</dbReference>
<feature type="binding site" evidence="8">
    <location>
        <begin position="26"/>
        <end position="31"/>
    </location>
    <ligand>
        <name>NAD(+)</name>
        <dbReference type="ChEBI" id="CHEBI:57540"/>
    </ligand>
</feature>
<dbReference type="Proteomes" id="UP000278807">
    <property type="component" value="Unassembled WGS sequence"/>
</dbReference>
<dbReference type="PIRSF" id="PIRSF000102">
    <property type="entry name" value="Lac_mal_DH"/>
    <property type="match status" value="1"/>
</dbReference>
<evidence type="ECO:0000256" key="5">
    <source>
        <dbReference type="ARBA" id="ARBA00023027"/>
    </source>
</evidence>
<keyword evidence="13" id="KW-1185">Reference proteome</keyword>
<dbReference type="Pfam" id="PF02866">
    <property type="entry name" value="Ldh_1_C"/>
    <property type="match status" value="1"/>
</dbReference>
<dbReference type="InterPro" id="IPR036291">
    <property type="entry name" value="NAD(P)-bd_dom_sf"/>
</dbReference>
<reference evidence="12 13" key="2">
    <citation type="submission" date="2018-11" db="EMBL/GenBank/DDBJ databases">
        <authorList>
            <consortium name="Pathogen Informatics"/>
        </authorList>
    </citation>
    <scope>NUCLEOTIDE SEQUENCE [LARGE SCALE GENOMIC DNA]</scope>
</reference>
<dbReference type="EMBL" id="UZAE01000588">
    <property type="protein sequence ID" value="VDN97350.1"/>
    <property type="molecule type" value="Genomic_DNA"/>
</dbReference>
<dbReference type="GO" id="GO:0006089">
    <property type="term" value="P:lactate metabolic process"/>
    <property type="evidence" value="ECO:0007669"/>
    <property type="project" value="TreeGrafter"/>
</dbReference>
<evidence type="ECO:0000256" key="6">
    <source>
        <dbReference type="ARBA" id="ARBA00049258"/>
    </source>
</evidence>
<proteinExistence type="inferred from homology"/>
<dbReference type="Gene3D" id="3.40.50.720">
    <property type="entry name" value="NAD(P)-binding Rossmann-like Domain"/>
    <property type="match status" value="1"/>
</dbReference>
<dbReference type="AlphaFoldDB" id="A0A0R3T3B7"/>
<accession>A0A0R3T3B7</accession>
<dbReference type="InterPro" id="IPR015955">
    <property type="entry name" value="Lactate_DH/Glyco_Ohase_4_C"/>
</dbReference>
<dbReference type="PANTHER" id="PTHR43128">
    <property type="entry name" value="L-2-HYDROXYCARBOXYLATE DEHYDROGENASE (NAD(P)(+))"/>
    <property type="match status" value="1"/>
</dbReference>
<evidence type="ECO:0000259" key="10">
    <source>
        <dbReference type="Pfam" id="PF00056"/>
    </source>
</evidence>
<name>A0A0R3T3B7_RODNA</name>
<dbReference type="UniPathway" id="UPA00554">
    <property type="reaction ID" value="UER00611"/>
</dbReference>
<evidence type="ECO:0000313" key="14">
    <source>
        <dbReference type="WBParaSite" id="HNAJ_0000149201-mRNA-1"/>
    </source>
</evidence>
<evidence type="ECO:0000256" key="9">
    <source>
        <dbReference type="RuleBase" id="RU000496"/>
    </source>
</evidence>
<comment type="pathway">
    <text evidence="1 9">Fermentation; pyruvate fermentation to lactate; (S)-lactate from pyruvate: step 1/1.</text>
</comment>
<keyword evidence="5 8" id="KW-0520">NAD</keyword>
<feature type="domain" description="Lactate/malate dehydrogenase N-terminal" evidence="10">
    <location>
        <begin position="20"/>
        <end position="159"/>
    </location>
</feature>
<dbReference type="SUPFAM" id="SSF51735">
    <property type="entry name" value="NAD(P)-binding Rossmann-fold domains"/>
    <property type="match status" value="1"/>
</dbReference>
<dbReference type="InterPro" id="IPR011304">
    <property type="entry name" value="L-lactate_DH"/>
</dbReference>
<sequence length="331" mass="35688">MSDGRLTFPQENGPVCLHSTKVTVVGCGSVGSAVAFAIATQGVANTVVIYDIAKDKCEGEVMDMQQGCQFIDSCSVIGGADVSTTKDSDIVVITAGARQEVGESRLNLVQRNVDIFKKLVPQLVKESPRAFIIVVANPVDIMTYVTWKLSGFPKNRVMGSGTMLDTARFKQILGKKLHMSPNAIHGFVIGEHGDSSVPVWSSLTIGCARFTDVYPKCFKPDDPDNFAQVHHDVVQSAYEIIKLKGNTSWAIGLCCSALCGSILKNKGEVIPVTTCIKGHFGITDDVFTSVPCVINGNGISSVIKIDLTQEEKCHFMKSVETLDGIIKGIKW</sequence>
<dbReference type="EC" id="1.1.1.27" evidence="3 9"/>
<keyword evidence="4 9" id="KW-0560">Oxidoreductase</keyword>
<protein>
    <recommendedName>
        <fullName evidence="3 9">L-lactate dehydrogenase</fullName>
        <ecNumber evidence="3 9">1.1.1.27</ecNumber>
    </recommendedName>
</protein>
<dbReference type="OrthoDB" id="5405561at2759"/>
<reference evidence="14" key="1">
    <citation type="submission" date="2017-02" db="UniProtKB">
        <authorList>
            <consortium name="WormBaseParasite"/>
        </authorList>
    </citation>
    <scope>IDENTIFICATION</scope>
</reference>
<dbReference type="InterPro" id="IPR018177">
    <property type="entry name" value="L-lactate_DH_AS"/>
</dbReference>
<feature type="domain" description="Lactate/malate dehydrogenase C-terminal" evidence="11">
    <location>
        <begin position="162"/>
        <end position="327"/>
    </location>
</feature>
<gene>
    <name evidence="12" type="ORF">HNAJ_LOCUS1491</name>
</gene>
<dbReference type="PROSITE" id="PS00064">
    <property type="entry name" value="L_LDH"/>
    <property type="match status" value="1"/>
</dbReference>
<dbReference type="GO" id="GO:0005737">
    <property type="term" value="C:cytoplasm"/>
    <property type="evidence" value="ECO:0007669"/>
    <property type="project" value="InterPro"/>
</dbReference>
<evidence type="ECO:0000313" key="13">
    <source>
        <dbReference type="Proteomes" id="UP000278807"/>
    </source>
</evidence>
<dbReference type="InterPro" id="IPR022383">
    <property type="entry name" value="Lactate/malate_DH_C"/>
</dbReference>
<feature type="binding site" evidence="8">
    <location>
        <begin position="135"/>
        <end position="137"/>
    </location>
    <ligand>
        <name>NAD(+)</name>
        <dbReference type="ChEBI" id="CHEBI:57540"/>
    </ligand>
</feature>
<feature type="binding site" evidence="8">
    <location>
        <position position="112"/>
    </location>
    <ligand>
        <name>NAD(+)</name>
        <dbReference type="ChEBI" id="CHEBI:57540"/>
    </ligand>
</feature>
<evidence type="ECO:0000256" key="3">
    <source>
        <dbReference type="ARBA" id="ARBA00012967"/>
    </source>
</evidence>
<evidence type="ECO:0000256" key="8">
    <source>
        <dbReference type="PIRSR" id="PIRSR000102-3"/>
    </source>
</evidence>
<dbReference type="InterPro" id="IPR001557">
    <property type="entry name" value="L-lactate/malate_DH"/>
</dbReference>
<comment type="similarity">
    <text evidence="2">Belongs to the LDH/MDH superfamily. LDH family.</text>
</comment>
<dbReference type="SUPFAM" id="SSF56327">
    <property type="entry name" value="LDH C-terminal domain-like"/>
    <property type="match status" value="1"/>
</dbReference>
<organism evidence="14">
    <name type="scientific">Rodentolepis nana</name>
    <name type="common">Dwarf tapeworm</name>
    <name type="synonym">Hymenolepis nana</name>
    <dbReference type="NCBI Taxonomy" id="102285"/>
    <lineage>
        <taxon>Eukaryota</taxon>
        <taxon>Metazoa</taxon>
        <taxon>Spiralia</taxon>
        <taxon>Lophotrochozoa</taxon>
        <taxon>Platyhelminthes</taxon>
        <taxon>Cestoda</taxon>
        <taxon>Eucestoda</taxon>
        <taxon>Cyclophyllidea</taxon>
        <taxon>Hymenolepididae</taxon>
        <taxon>Rodentolepis</taxon>
    </lineage>
</organism>
<evidence type="ECO:0000259" key="11">
    <source>
        <dbReference type="Pfam" id="PF02866"/>
    </source>
</evidence>
<evidence type="ECO:0000256" key="4">
    <source>
        <dbReference type="ARBA" id="ARBA00023002"/>
    </source>
</evidence>
<dbReference type="WBParaSite" id="HNAJ_0000149201-mRNA-1">
    <property type="protein sequence ID" value="HNAJ_0000149201-mRNA-1"/>
    <property type="gene ID" value="HNAJ_0000149201"/>
</dbReference>